<evidence type="ECO:0000259" key="1">
    <source>
        <dbReference type="Pfam" id="PF26353"/>
    </source>
</evidence>
<dbReference type="EMBL" id="JACHGK010000031">
    <property type="protein sequence ID" value="MBB6447854.1"/>
    <property type="molecule type" value="Genomic_DNA"/>
</dbReference>
<proteinExistence type="predicted"/>
<comment type="caution">
    <text evidence="2">The sequence shown here is derived from an EMBL/GenBank/DDBJ whole genome shotgun (WGS) entry which is preliminary data.</text>
</comment>
<protein>
    <recommendedName>
        <fullName evidence="1">YhfM-like domain-containing protein</fullName>
    </recommendedName>
</protein>
<dbReference type="Pfam" id="PF14275">
    <property type="entry name" value="DUF4362"/>
    <property type="match status" value="1"/>
</dbReference>
<dbReference type="Proteomes" id="UP000531594">
    <property type="component" value="Unassembled WGS sequence"/>
</dbReference>
<dbReference type="InterPro" id="IPR058780">
    <property type="entry name" value="YhfM-like_dom"/>
</dbReference>
<dbReference type="Pfam" id="PF26353">
    <property type="entry name" value="YhfM"/>
    <property type="match status" value="1"/>
</dbReference>
<keyword evidence="3" id="KW-1185">Reference proteome</keyword>
<dbReference type="RefSeq" id="WP_184530201.1">
    <property type="nucleotide sequence ID" value="NZ_JACHGK010000031.1"/>
</dbReference>
<evidence type="ECO:0000313" key="3">
    <source>
        <dbReference type="Proteomes" id="UP000531594"/>
    </source>
</evidence>
<feature type="domain" description="YhfM-like" evidence="1">
    <location>
        <begin position="148"/>
        <end position="246"/>
    </location>
</feature>
<organism evidence="2 3">
    <name type="scientific">Bacillus benzoevorans</name>
    <dbReference type="NCBI Taxonomy" id="1456"/>
    <lineage>
        <taxon>Bacteria</taxon>
        <taxon>Bacillati</taxon>
        <taxon>Bacillota</taxon>
        <taxon>Bacilli</taxon>
        <taxon>Bacillales</taxon>
        <taxon>Bacillaceae</taxon>
        <taxon>Bacillus</taxon>
    </lineage>
</organism>
<reference evidence="2 3" key="1">
    <citation type="submission" date="2020-08" db="EMBL/GenBank/DDBJ databases">
        <title>Genomic Encyclopedia of Type Strains, Phase IV (KMG-IV): sequencing the most valuable type-strain genomes for metagenomic binning, comparative biology and taxonomic classification.</title>
        <authorList>
            <person name="Goeker M."/>
        </authorList>
    </citation>
    <scope>NUCLEOTIDE SEQUENCE [LARGE SCALE GENOMIC DNA]</scope>
    <source>
        <strain evidence="2 3">DSM 5391</strain>
    </source>
</reference>
<sequence>MDKFLILVTSCLFIISLTGCSENETYGSEEAVKRGDVVYQSEVVNLERFEQFLNNLSKNKEDKIRVTGYTHEGDPIYQDLQFDGKAIQYRYDNLNDEYAGNDKGIKTDICTKIVEKENVQGEVEYLISGCSKNQDHFLIRVGVKEVEENVLEEIIIYHMKNGSEKVIFKGKEAIRTIEEAVKGAEKQPGIVNMADPQFKIVLGKDIYYLWITSSDGTVGTIMKAEDTHTIYLLSEQSTTQLNEMLQSF</sequence>
<evidence type="ECO:0000313" key="2">
    <source>
        <dbReference type="EMBL" id="MBB6447854.1"/>
    </source>
</evidence>
<dbReference type="AlphaFoldDB" id="A0A7X0LYW3"/>
<dbReference type="PROSITE" id="PS51257">
    <property type="entry name" value="PROKAR_LIPOPROTEIN"/>
    <property type="match status" value="1"/>
</dbReference>
<gene>
    <name evidence="2" type="ORF">HNR53_004565</name>
</gene>
<accession>A0A7X0LYW3</accession>
<name>A0A7X0LYW3_9BACI</name>
<dbReference type="InterPro" id="IPR025372">
    <property type="entry name" value="DUF4362"/>
</dbReference>